<keyword evidence="4 11" id="KW-0812">Transmembrane</keyword>
<dbReference type="PANTHER" id="PTHR10585">
    <property type="entry name" value="ER LUMEN PROTEIN RETAINING RECEPTOR"/>
    <property type="match status" value="1"/>
</dbReference>
<dbReference type="Proteomes" id="UP000688137">
    <property type="component" value="Unassembled WGS sequence"/>
</dbReference>
<feature type="transmembrane region" description="Helical" evidence="11">
    <location>
        <begin position="6"/>
        <end position="23"/>
    </location>
</feature>
<evidence type="ECO:0000256" key="1">
    <source>
        <dbReference type="ARBA" id="ARBA00004477"/>
    </source>
</evidence>
<feature type="transmembrane region" description="Helical" evidence="11">
    <location>
        <begin position="175"/>
        <end position="201"/>
    </location>
</feature>
<evidence type="ECO:0000256" key="3">
    <source>
        <dbReference type="ARBA" id="ARBA00022448"/>
    </source>
</evidence>
<comment type="subcellular location">
    <subcellularLocation>
        <location evidence="1">Endoplasmic reticulum membrane</location>
        <topology evidence="1">Multi-pass membrane protein</topology>
    </subcellularLocation>
</comment>
<protein>
    <recommendedName>
        <fullName evidence="14">ER lumen protein-retaining receptor</fullName>
    </recommendedName>
</protein>
<evidence type="ECO:0008006" key="14">
    <source>
        <dbReference type="Google" id="ProtNLM"/>
    </source>
</evidence>
<feature type="transmembrane region" description="Helical" evidence="11">
    <location>
        <begin position="60"/>
        <end position="79"/>
    </location>
</feature>
<keyword evidence="3" id="KW-0813">Transport</keyword>
<evidence type="ECO:0000313" key="12">
    <source>
        <dbReference type="EMBL" id="CAD8043497.1"/>
    </source>
</evidence>
<dbReference type="Pfam" id="PF00810">
    <property type="entry name" value="ER_lumen_recept"/>
    <property type="match status" value="1"/>
</dbReference>
<evidence type="ECO:0000256" key="11">
    <source>
        <dbReference type="SAM" id="Phobius"/>
    </source>
</evidence>
<dbReference type="OMA" id="YAEDHYD"/>
<evidence type="ECO:0000256" key="2">
    <source>
        <dbReference type="ARBA" id="ARBA00010120"/>
    </source>
</evidence>
<evidence type="ECO:0000313" key="13">
    <source>
        <dbReference type="Proteomes" id="UP000688137"/>
    </source>
</evidence>
<feature type="transmembrane region" description="Helical" evidence="11">
    <location>
        <begin position="149"/>
        <end position="169"/>
    </location>
</feature>
<dbReference type="EMBL" id="CAJJDM010000002">
    <property type="protein sequence ID" value="CAD8043497.1"/>
    <property type="molecule type" value="Genomic_DNA"/>
</dbReference>
<dbReference type="AlphaFoldDB" id="A0A8S1JP97"/>
<dbReference type="GO" id="GO:0005789">
    <property type="term" value="C:endoplasmic reticulum membrane"/>
    <property type="evidence" value="ECO:0007669"/>
    <property type="project" value="UniProtKB-SubCell"/>
</dbReference>
<dbReference type="GO" id="GO:0016192">
    <property type="term" value="P:vesicle-mediated transport"/>
    <property type="evidence" value="ECO:0007669"/>
    <property type="project" value="UniProtKB-KW"/>
</dbReference>
<evidence type="ECO:0000256" key="10">
    <source>
        <dbReference type="ARBA" id="ARBA00023170"/>
    </source>
</evidence>
<accession>A0A8S1JP97</accession>
<organism evidence="12 13">
    <name type="scientific">Paramecium primaurelia</name>
    <dbReference type="NCBI Taxonomy" id="5886"/>
    <lineage>
        <taxon>Eukaryota</taxon>
        <taxon>Sar</taxon>
        <taxon>Alveolata</taxon>
        <taxon>Ciliophora</taxon>
        <taxon>Intramacronucleata</taxon>
        <taxon>Oligohymenophorea</taxon>
        <taxon>Peniculida</taxon>
        <taxon>Parameciidae</taxon>
        <taxon>Paramecium</taxon>
    </lineage>
</organism>
<sequence>MNKFLILAELIHFLSFVLLYYKIKKTRSCLGISYKTQEIYLIVFLTRFCDLNIHFETIDYVLRLFYLTLTALLIYTIKFQKPFCLTYQKDQDQSQFYLYIYPAAFLLTLIFHTGTSMTQICQSFSIWLEALAILPQMNLMYKIKDVENLAGYYVLCLGIYRGLYVISWYCRVFHAGWWCSTTIFGGTLAVLVYSDFVYLFFKNKGAFKVIV</sequence>
<dbReference type="GO" id="GO:0046923">
    <property type="term" value="F:ER retention sequence binding"/>
    <property type="evidence" value="ECO:0007669"/>
    <property type="project" value="InterPro"/>
</dbReference>
<keyword evidence="13" id="KW-1185">Reference proteome</keyword>
<feature type="transmembrane region" description="Helical" evidence="11">
    <location>
        <begin position="99"/>
        <end position="128"/>
    </location>
</feature>
<keyword evidence="10" id="KW-0675">Receptor</keyword>
<keyword evidence="9 11" id="KW-0472">Membrane</keyword>
<comment type="similarity">
    <text evidence="2">Belongs to the ERD2 family.</text>
</comment>
<name>A0A8S1JP97_PARPR</name>
<reference evidence="12" key="1">
    <citation type="submission" date="2021-01" db="EMBL/GenBank/DDBJ databases">
        <authorList>
            <consortium name="Genoscope - CEA"/>
            <person name="William W."/>
        </authorList>
    </citation>
    <scope>NUCLEOTIDE SEQUENCE</scope>
</reference>
<dbReference type="GO" id="GO:0006621">
    <property type="term" value="P:protein retention in ER lumen"/>
    <property type="evidence" value="ECO:0007669"/>
    <property type="project" value="InterPro"/>
</dbReference>
<keyword evidence="8 11" id="KW-1133">Transmembrane helix</keyword>
<evidence type="ECO:0000256" key="4">
    <source>
        <dbReference type="ARBA" id="ARBA00022692"/>
    </source>
</evidence>
<evidence type="ECO:0000256" key="8">
    <source>
        <dbReference type="ARBA" id="ARBA00022989"/>
    </source>
</evidence>
<evidence type="ECO:0000256" key="7">
    <source>
        <dbReference type="ARBA" id="ARBA00022927"/>
    </source>
</evidence>
<keyword evidence="7" id="KW-0653">Protein transport</keyword>
<gene>
    <name evidence="12" type="ORF">PPRIM_AZ9-3.1.T0050150</name>
</gene>
<keyword evidence="6" id="KW-0931">ER-Golgi transport</keyword>
<evidence type="ECO:0000256" key="9">
    <source>
        <dbReference type="ARBA" id="ARBA00023136"/>
    </source>
</evidence>
<evidence type="ECO:0000256" key="5">
    <source>
        <dbReference type="ARBA" id="ARBA00022824"/>
    </source>
</evidence>
<comment type="caution">
    <text evidence="12">The sequence shown here is derived from an EMBL/GenBank/DDBJ whole genome shotgun (WGS) entry which is preliminary data.</text>
</comment>
<proteinExistence type="inferred from homology"/>
<dbReference type="GO" id="GO:0015031">
    <property type="term" value="P:protein transport"/>
    <property type="evidence" value="ECO:0007669"/>
    <property type="project" value="UniProtKB-KW"/>
</dbReference>
<evidence type="ECO:0000256" key="6">
    <source>
        <dbReference type="ARBA" id="ARBA00022892"/>
    </source>
</evidence>
<dbReference type="InterPro" id="IPR000133">
    <property type="entry name" value="ER_ret_rcpt"/>
</dbReference>
<keyword evidence="5" id="KW-0256">Endoplasmic reticulum</keyword>